<evidence type="ECO:0000256" key="4">
    <source>
        <dbReference type="ARBA" id="ARBA00022679"/>
    </source>
</evidence>
<comment type="subcellular location">
    <subcellularLocation>
        <location evidence="1">Membrane</location>
        <topology evidence="1">Single-pass membrane protein</topology>
    </subcellularLocation>
</comment>
<comment type="caution">
    <text evidence="9">The sequence shown here is derived from an EMBL/GenBank/DDBJ whole genome shotgun (WGS) entry which is preliminary data.</text>
</comment>
<dbReference type="Pfam" id="PF01697">
    <property type="entry name" value="Glyco_transf_92"/>
    <property type="match status" value="1"/>
</dbReference>
<dbReference type="VEuPathDB" id="VectorBase:LDEU005762"/>
<evidence type="ECO:0000313" key="9">
    <source>
        <dbReference type="EMBL" id="RWS26278.1"/>
    </source>
</evidence>
<reference evidence="9 10" key="1">
    <citation type="journal article" date="2018" name="Gigascience">
        <title>Genomes of trombidid mites reveal novel predicted allergens and laterally-transferred genes associated with secondary metabolism.</title>
        <authorList>
            <person name="Dong X."/>
            <person name="Chaisiri K."/>
            <person name="Xia D."/>
            <person name="Armstrong S.D."/>
            <person name="Fang Y."/>
            <person name="Donnelly M.J."/>
            <person name="Kadowaki T."/>
            <person name="McGarry J.W."/>
            <person name="Darby A.C."/>
            <person name="Makepeace B.L."/>
        </authorList>
    </citation>
    <scope>NUCLEOTIDE SEQUENCE [LARGE SCALE GENOMIC DNA]</scope>
    <source>
        <strain evidence="9">UoL-UT</strain>
    </source>
</reference>
<protein>
    <recommendedName>
        <fullName evidence="8">Glycosyltransferase family 92 protein</fullName>
        <ecNumber evidence="8">2.4.1.-</ecNumber>
    </recommendedName>
</protein>
<dbReference type="GO" id="GO:0016757">
    <property type="term" value="F:glycosyltransferase activity"/>
    <property type="evidence" value="ECO:0007669"/>
    <property type="project" value="UniProtKB-UniRule"/>
</dbReference>
<keyword evidence="10" id="KW-1185">Reference proteome</keyword>
<keyword evidence="4 8" id="KW-0808">Transferase</keyword>
<evidence type="ECO:0000256" key="2">
    <source>
        <dbReference type="ARBA" id="ARBA00007647"/>
    </source>
</evidence>
<dbReference type="PANTHER" id="PTHR21461">
    <property type="entry name" value="GLYCOSYLTRANSFERASE FAMILY 92 PROTEIN"/>
    <property type="match status" value="1"/>
</dbReference>
<keyword evidence="3 8" id="KW-0328">Glycosyltransferase</keyword>
<evidence type="ECO:0000313" key="10">
    <source>
        <dbReference type="Proteomes" id="UP000288716"/>
    </source>
</evidence>
<dbReference type="InterPro" id="IPR008166">
    <property type="entry name" value="Glyco_transf_92"/>
</dbReference>
<keyword evidence="6" id="KW-1133">Transmembrane helix</keyword>
<dbReference type="GO" id="GO:0016020">
    <property type="term" value="C:membrane"/>
    <property type="evidence" value="ECO:0007669"/>
    <property type="project" value="UniProtKB-SubCell"/>
</dbReference>
<dbReference type="EC" id="2.4.1.-" evidence="8"/>
<dbReference type="OrthoDB" id="2526284at2759"/>
<dbReference type="EMBL" id="NCKV01002902">
    <property type="protein sequence ID" value="RWS26278.1"/>
    <property type="molecule type" value="Genomic_DNA"/>
</dbReference>
<keyword evidence="5" id="KW-0812">Transmembrane</keyword>
<evidence type="ECO:0000256" key="1">
    <source>
        <dbReference type="ARBA" id="ARBA00004167"/>
    </source>
</evidence>
<accession>A0A443SFH8</accession>
<keyword evidence="7" id="KW-0472">Membrane</keyword>
<evidence type="ECO:0000256" key="3">
    <source>
        <dbReference type="ARBA" id="ARBA00022676"/>
    </source>
</evidence>
<dbReference type="PANTHER" id="PTHR21461:SF40">
    <property type="entry name" value="GLYCOSYLTRANSFERASE FAMILY 92 PROTEIN"/>
    <property type="match status" value="1"/>
</dbReference>
<comment type="similarity">
    <text evidence="2 8">Belongs to the glycosyltransferase 92 family.</text>
</comment>
<gene>
    <name evidence="9" type="ORF">B4U80_00416</name>
</gene>
<dbReference type="Proteomes" id="UP000288716">
    <property type="component" value="Unassembled WGS sequence"/>
</dbReference>
<sequence>MYVRAGIVTVLPWTLNITSQKEIRTEGLFAALNDCLYRTMYSFKYVLMIDLDEYIIPHIDSNYFQLISRINSVNNNDLRGGAYSFQNAFFYLLWPDDSNFTQSSMSSFDLSTLRKTRRKQKLHNHKQRSKLIVVPERVVEVGNHFVWEFVPRYQMVNIAPRVAFLHHYRICEYGGNECVKSSSVVDKRAHFWSHSLIETVEKMYKSYSQTCTI</sequence>
<evidence type="ECO:0000256" key="7">
    <source>
        <dbReference type="ARBA" id="ARBA00023136"/>
    </source>
</evidence>
<evidence type="ECO:0000256" key="6">
    <source>
        <dbReference type="ARBA" id="ARBA00022989"/>
    </source>
</evidence>
<dbReference type="AlphaFoldDB" id="A0A443SFH8"/>
<evidence type="ECO:0000256" key="5">
    <source>
        <dbReference type="ARBA" id="ARBA00022692"/>
    </source>
</evidence>
<proteinExistence type="inferred from homology"/>
<name>A0A443SFH8_9ACAR</name>
<evidence type="ECO:0000256" key="8">
    <source>
        <dbReference type="RuleBase" id="RU366017"/>
    </source>
</evidence>
<organism evidence="9 10">
    <name type="scientific">Leptotrombidium deliense</name>
    <dbReference type="NCBI Taxonomy" id="299467"/>
    <lineage>
        <taxon>Eukaryota</taxon>
        <taxon>Metazoa</taxon>
        <taxon>Ecdysozoa</taxon>
        <taxon>Arthropoda</taxon>
        <taxon>Chelicerata</taxon>
        <taxon>Arachnida</taxon>
        <taxon>Acari</taxon>
        <taxon>Acariformes</taxon>
        <taxon>Trombidiformes</taxon>
        <taxon>Prostigmata</taxon>
        <taxon>Anystina</taxon>
        <taxon>Parasitengona</taxon>
        <taxon>Trombiculoidea</taxon>
        <taxon>Trombiculidae</taxon>
        <taxon>Leptotrombidium</taxon>
    </lineage>
</organism>
<dbReference type="GO" id="GO:0005737">
    <property type="term" value="C:cytoplasm"/>
    <property type="evidence" value="ECO:0007669"/>
    <property type="project" value="TreeGrafter"/>
</dbReference>